<evidence type="ECO:0000256" key="3">
    <source>
        <dbReference type="ARBA" id="ARBA00023015"/>
    </source>
</evidence>
<dbReference type="Gramene" id="OE9A060134T1">
    <property type="protein sequence ID" value="OE9A060134C1"/>
    <property type="gene ID" value="OE9A060134"/>
</dbReference>
<dbReference type="GO" id="GO:0005634">
    <property type="term" value="C:nucleus"/>
    <property type="evidence" value="ECO:0007669"/>
    <property type="project" value="UniProtKB-SubCell"/>
</dbReference>
<evidence type="ECO:0000256" key="2">
    <source>
        <dbReference type="ARBA" id="ARBA00022491"/>
    </source>
</evidence>
<proteinExistence type="predicted"/>
<dbReference type="PANTHER" id="PTHR33057:SF117">
    <property type="entry name" value="TRANSCRIPTION REPRESSOR OFP14"/>
    <property type="match status" value="1"/>
</dbReference>
<organism evidence="8 9">
    <name type="scientific">Olea europaea subsp. europaea</name>
    <dbReference type="NCBI Taxonomy" id="158383"/>
    <lineage>
        <taxon>Eukaryota</taxon>
        <taxon>Viridiplantae</taxon>
        <taxon>Streptophyta</taxon>
        <taxon>Embryophyta</taxon>
        <taxon>Tracheophyta</taxon>
        <taxon>Spermatophyta</taxon>
        <taxon>Magnoliopsida</taxon>
        <taxon>eudicotyledons</taxon>
        <taxon>Gunneridae</taxon>
        <taxon>Pentapetalae</taxon>
        <taxon>asterids</taxon>
        <taxon>lamiids</taxon>
        <taxon>Lamiales</taxon>
        <taxon>Oleaceae</taxon>
        <taxon>Oleeae</taxon>
        <taxon>Olea</taxon>
    </lineage>
</organism>
<gene>
    <name evidence="8" type="ORF">OLEA9_A060134</name>
</gene>
<comment type="function">
    <text evidence="6">Transcriptional repressor that regulates multiple aspects of plant growth and development.</text>
</comment>
<name>A0A8S0USP4_OLEEU</name>
<feature type="domain" description="OVATE" evidence="7">
    <location>
        <begin position="204"/>
        <end position="267"/>
    </location>
</feature>
<dbReference type="Pfam" id="PF04844">
    <property type="entry name" value="Ovate"/>
    <property type="match status" value="1"/>
</dbReference>
<dbReference type="NCBIfam" id="TIGR01568">
    <property type="entry name" value="A_thal_3678"/>
    <property type="match status" value="1"/>
</dbReference>
<dbReference type="InterPro" id="IPR006458">
    <property type="entry name" value="Ovate_C"/>
</dbReference>
<evidence type="ECO:0000256" key="5">
    <source>
        <dbReference type="ARBA" id="ARBA00023242"/>
    </source>
</evidence>
<protein>
    <recommendedName>
        <fullName evidence="6">Transcription repressor</fullName>
    </recommendedName>
    <alternativeName>
        <fullName evidence="6">Ovate family protein</fullName>
    </alternativeName>
</protein>
<evidence type="ECO:0000313" key="9">
    <source>
        <dbReference type="Proteomes" id="UP000594638"/>
    </source>
</evidence>
<keyword evidence="3 6" id="KW-0805">Transcription regulation</keyword>
<dbReference type="GO" id="GO:0045892">
    <property type="term" value="P:negative regulation of DNA-templated transcription"/>
    <property type="evidence" value="ECO:0007669"/>
    <property type="project" value="UniProtKB-UniRule"/>
</dbReference>
<comment type="caution">
    <text evidence="8">The sequence shown here is derived from an EMBL/GenBank/DDBJ whole genome shotgun (WGS) entry which is preliminary data.</text>
</comment>
<keyword evidence="4 6" id="KW-0804">Transcription</keyword>
<evidence type="ECO:0000256" key="4">
    <source>
        <dbReference type="ARBA" id="ARBA00023163"/>
    </source>
</evidence>
<dbReference type="PANTHER" id="PTHR33057">
    <property type="entry name" value="TRANSCRIPTION REPRESSOR OFP7-RELATED"/>
    <property type="match status" value="1"/>
</dbReference>
<evidence type="ECO:0000256" key="1">
    <source>
        <dbReference type="ARBA" id="ARBA00004123"/>
    </source>
</evidence>
<evidence type="ECO:0000313" key="8">
    <source>
        <dbReference type="EMBL" id="CAA3023687.1"/>
    </source>
</evidence>
<dbReference type="InterPro" id="IPR038933">
    <property type="entry name" value="Ovate"/>
</dbReference>
<accession>A0A8S0USP4</accession>
<dbReference type="EMBL" id="CACTIH010009094">
    <property type="protein sequence ID" value="CAA3023687.1"/>
    <property type="molecule type" value="Genomic_DNA"/>
</dbReference>
<dbReference type="Proteomes" id="UP000594638">
    <property type="component" value="Unassembled WGS sequence"/>
</dbReference>
<evidence type="ECO:0000256" key="6">
    <source>
        <dbReference type="RuleBase" id="RU367028"/>
    </source>
</evidence>
<keyword evidence="9" id="KW-1185">Reference proteome</keyword>
<dbReference type="AlphaFoldDB" id="A0A8S0USP4"/>
<dbReference type="OrthoDB" id="689980at2759"/>
<keyword evidence="2 6" id="KW-0678">Repressor</keyword>
<reference evidence="8 9" key="1">
    <citation type="submission" date="2019-12" db="EMBL/GenBank/DDBJ databases">
        <authorList>
            <person name="Alioto T."/>
            <person name="Alioto T."/>
            <person name="Gomez Garrido J."/>
        </authorList>
    </citation>
    <scope>NUCLEOTIDE SEQUENCE [LARGE SCALE GENOMIC DNA]</scope>
</reference>
<dbReference type="PROSITE" id="PS51754">
    <property type="entry name" value="OVATE"/>
    <property type="match status" value="1"/>
</dbReference>
<sequence>MPKIKILRYFSKIKFSNTQIHLPSKTLSGRSLSSCKRKKTPSFALDGKENEPKLSDVDRFLYENFRSLYEKEYNENKSKKELEGYISEEKSEGVFWDPLPENLGGSDRFFVTPASSSSLMEETISKDTSEDAAKLSDVDRFLYGKLGSLPETEHEEYKSKKRFDKNNEEKPVEVFLESPRFSEDTGEEANEDQTNIGPDDFIRVSTYSLNPYDDFRQSMHEVIQARLENNGKVDWEFMEELLFCYLNVNAKKSYRHALMNFDSETDWHAFIVPFNKLASIVRKGPSKYWFRSSILYQSGVNGEILYTDSRKGEPTLL</sequence>
<comment type="subcellular location">
    <subcellularLocation>
        <location evidence="1 6">Nucleus</location>
    </subcellularLocation>
</comment>
<evidence type="ECO:0000259" key="7">
    <source>
        <dbReference type="PROSITE" id="PS51754"/>
    </source>
</evidence>
<keyword evidence="5 6" id="KW-0539">Nucleus</keyword>